<dbReference type="InterPro" id="IPR036856">
    <property type="entry name" value="Ald_Oxase/Xan_DH_a/b_sf"/>
</dbReference>
<dbReference type="PANTHER" id="PTHR11908:SF132">
    <property type="entry name" value="ALDEHYDE OXIDASE 1-RELATED"/>
    <property type="match status" value="1"/>
</dbReference>
<keyword evidence="4" id="KW-0560">Oxidoreductase</keyword>
<dbReference type="InterPro" id="IPR000674">
    <property type="entry name" value="Ald_Oxase/Xan_DH_a/b"/>
</dbReference>
<dbReference type="CDD" id="cd00207">
    <property type="entry name" value="fer2"/>
    <property type="match status" value="1"/>
</dbReference>
<dbReference type="InterPro" id="IPR001041">
    <property type="entry name" value="2Fe-2S_ferredoxin-type"/>
</dbReference>
<protein>
    <submittedName>
        <fullName evidence="7">Xanthine dehydrogenase</fullName>
    </submittedName>
</protein>
<dbReference type="Gene3D" id="3.90.1170.50">
    <property type="entry name" value="Aldehyde oxidase/xanthine dehydrogenase, a/b hammerhead"/>
    <property type="match status" value="1"/>
</dbReference>
<dbReference type="Pfam" id="PF20256">
    <property type="entry name" value="MoCoBD_2"/>
    <property type="match status" value="1"/>
</dbReference>
<dbReference type="InterPro" id="IPR046867">
    <property type="entry name" value="AldOxase/xan_DH_MoCoBD2"/>
</dbReference>
<dbReference type="Pfam" id="PF00111">
    <property type="entry name" value="Fer2"/>
    <property type="match status" value="1"/>
</dbReference>
<evidence type="ECO:0000256" key="1">
    <source>
        <dbReference type="ARBA" id="ARBA00006849"/>
    </source>
</evidence>
<feature type="domain" description="2Fe-2S ferredoxin-type" evidence="6">
    <location>
        <begin position="1"/>
        <end position="76"/>
    </location>
</feature>
<dbReference type="SUPFAM" id="SSF54665">
    <property type="entry name" value="CO dehydrogenase molybdoprotein N-domain-like"/>
    <property type="match status" value="1"/>
</dbReference>
<evidence type="ECO:0000313" key="8">
    <source>
        <dbReference type="Proteomes" id="UP000619260"/>
    </source>
</evidence>
<dbReference type="InterPro" id="IPR012675">
    <property type="entry name" value="Beta-grasp_dom_sf"/>
</dbReference>
<accession>A0A8J3YLS3</accession>
<dbReference type="GO" id="GO:0005506">
    <property type="term" value="F:iron ion binding"/>
    <property type="evidence" value="ECO:0007669"/>
    <property type="project" value="InterPro"/>
</dbReference>
<dbReference type="InterPro" id="IPR037165">
    <property type="entry name" value="AldOxase/xan_DH_Mopterin-bd_sf"/>
</dbReference>
<gene>
    <name evidence="7" type="ORF">Val02_31660</name>
</gene>
<dbReference type="InterPro" id="IPR016208">
    <property type="entry name" value="Ald_Oxase/xanthine_DH-like"/>
</dbReference>
<dbReference type="SUPFAM" id="SSF54292">
    <property type="entry name" value="2Fe-2S ferredoxin-like"/>
    <property type="match status" value="1"/>
</dbReference>
<sequence length="904" mass="94731">MVKVEINGTQHALPGPLPDTSVDTLRERLGLTGTKLVCGAGVCGACTVLLDGQPVVSCLLPTDALDGHTVTTVEGIDPEHPVARAFVAHGALQCGFCTPGFVVEAAAFHDDWRARHGTARPEREEIAAALAGHLCRCGAYVEIFDAVAAACAGEHDNAHAAAPPRVEAAEKVTGRARYTLDVRLPGQLEGVVLRSAHAHARVGDIDTAAAERTPGVRAVVRLLDARDPEVRYVGEPLVAIAAVDRHAAEAGAAAVVVRYEPLPASVSASAALRPDPAPVYTGKRRTPNAAEGVLVPTPWKAPNLRGPVGQFSESAKTARRLLAAAREAGDPLLVEGTFHTAAQVHTAFEPHVAVADWTADGLTVHASTQAVAHVAHELARRYRLRPEAVRVLAEHVGGGFGAKLALSHEIVAAVELSRAAGAPVRVALDRLEELSVAGHRPAAELTVGLLAAADGSLAALSMTAVADSGVAVGSTVASLARLIYPAPAKDLADYDVVTNTPPGTPFRGPGGPLTCFALEQAVDEAALRLDTDPIALRRRWDPDPLRQRLYTWAAELPAWRERGAHTRTGRYRRGVGVAAANWFYWHQTDCEVELAVLPGGRLRVASAVQDMGTGSRTVLARTVAGAFDVPPDAVEVRIGDSALPRGPISGGSRTTATLVPATLRAARRLKAAIAEATRLPGARPDDAGVRHAGGVLAWPDALRAAQETTVTARRPDDDAALGRSARRPFDGAGALGAGMSVFLRATSRLRTGRGYTGSVYLAEVEVDTRLGHVRVPAMYCGIAVGRLAAPELAAAQAHGAVIQGIGYALYEQRELDPHTGRVLTAGLEDYRIPGIADTPRITLHFDEDGFEHVPGGGVGLGEIATMPVAAAIANAVHHATGQRPYRLPIRPDAIVEAVARGDIR</sequence>
<dbReference type="InterPro" id="IPR006058">
    <property type="entry name" value="2Fe2S_fd_BS"/>
</dbReference>
<dbReference type="Gene3D" id="3.30.365.10">
    <property type="entry name" value="Aldehyde oxidase/xanthine dehydrogenase, molybdopterin binding domain"/>
    <property type="match status" value="4"/>
</dbReference>
<keyword evidence="3" id="KW-0479">Metal-binding</keyword>
<dbReference type="PROSITE" id="PS51085">
    <property type="entry name" value="2FE2S_FER_2"/>
    <property type="match status" value="1"/>
</dbReference>
<dbReference type="GO" id="GO:0016491">
    <property type="term" value="F:oxidoreductase activity"/>
    <property type="evidence" value="ECO:0007669"/>
    <property type="project" value="UniProtKB-KW"/>
</dbReference>
<evidence type="ECO:0000313" key="7">
    <source>
        <dbReference type="EMBL" id="GIJ46280.1"/>
    </source>
</evidence>
<comment type="similarity">
    <text evidence="1">Belongs to the xanthine dehydrogenase family.</text>
</comment>
<dbReference type="SMART" id="SM01008">
    <property type="entry name" value="Ald_Xan_dh_C"/>
    <property type="match status" value="1"/>
</dbReference>
<evidence type="ECO:0000256" key="3">
    <source>
        <dbReference type="ARBA" id="ARBA00022723"/>
    </source>
</evidence>
<dbReference type="Pfam" id="PF02738">
    <property type="entry name" value="MoCoBD_1"/>
    <property type="match status" value="1"/>
</dbReference>
<dbReference type="InterPro" id="IPR008274">
    <property type="entry name" value="AldOxase/xan_DH_MoCoBD1"/>
</dbReference>
<dbReference type="InterPro" id="IPR036884">
    <property type="entry name" value="2Fe-2S-bd_dom_sf"/>
</dbReference>
<dbReference type="Gene3D" id="1.10.150.120">
    <property type="entry name" value="[2Fe-2S]-binding domain"/>
    <property type="match status" value="1"/>
</dbReference>
<keyword evidence="8" id="KW-1185">Reference proteome</keyword>
<evidence type="ECO:0000259" key="6">
    <source>
        <dbReference type="PROSITE" id="PS51085"/>
    </source>
</evidence>
<dbReference type="PANTHER" id="PTHR11908">
    <property type="entry name" value="XANTHINE DEHYDROGENASE"/>
    <property type="match status" value="1"/>
</dbReference>
<dbReference type="SUPFAM" id="SSF56003">
    <property type="entry name" value="Molybdenum cofactor-binding domain"/>
    <property type="match status" value="1"/>
</dbReference>
<evidence type="ECO:0000256" key="5">
    <source>
        <dbReference type="ARBA" id="ARBA00023004"/>
    </source>
</evidence>
<dbReference type="SUPFAM" id="SSF47741">
    <property type="entry name" value="CO dehydrogenase ISP C-domain like"/>
    <property type="match status" value="1"/>
</dbReference>
<name>A0A8J3YLS3_9ACTN</name>
<proteinExistence type="inferred from homology"/>
<dbReference type="EMBL" id="BOPF01000009">
    <property type="protein sequence ID" value="GIJ46280.1"/>
    <property type="molecule type" value="Genomic_DNA"/>
</dbReference>
<dbReference type="GO" id="GO:0051537">
    <property type="term" value="F:2 iron, 2 sulfur cluster binding"/>
    <property type="evidence" value="ECO:0007669"/>
    <property type="project" value="InterPro"/>
</dbReference>
<dbReference type="InterPro" id="IPR036010">
    <property type="entry name" value="2Fe-2S_ferredoxin-like_sf"/>
</dbReference>
<evidence type="ECO:0000256" key="2">
    <source>
        <dbReference type="ARBA" id="ARBA00022505"/>
    </source>
</evidence>
<dbReference type="Pfam" id="PF01799">
    <property type="entry name" value="Fer2_2"/>
    <property type="match status" value="1"/>
</dbReference>
<keyword evidence="2" id="KW-0500">Molybdenum</keyword>
<dbReference type="Proteomes" id="UP000619260">
    <property type="component" value="Unassembled WGS sequence"/>
</dbReference>
<dbReference type="PROSITE" id="PS00197">
    <property type="entry name" value="2FE2S_FER_1"/>
    <property type="match status" value="1"/>
</dbReference>
<dbReference type="Gene3D" id="3.10.20.30">
    <property type="match status" value="1"/>
</dbReference>
<organism evidence="7 8">
    <name type="scientific">Virgisporangium aliadipatigenens</name>
    <dbReference type="NCBI Taxonomy" id="741659"/>
    <lineage>
        <taxon>Bacteria</taxon>
        <taxon>Bacillati</taxon>
        <taxon>Actinomycetota</taxon>
        <taxon>Actinomycetes</taxon>
        <taxon>Micromonosporales</taxon>
        <taxon>Micromonosporaceae</taxon>
        <taxon>Virgisporangium</taxon>
    </lineage>
</organism>
<keyword evidence="5" id="KW-0408">Iron</keyword>
<dbReference type="AlphaFoldDB" id="A0A8J3YLS3"/>
<dbReference type="InterPro" id="IPR002888">
    <property type="entry name" value="2Fe-2S-bd"/>
</dbReference>
<dbReference type="RefSeq" id="WP_203899788.1">
    <property type="nucleotide sequence ID" value="NZ_BOPF01000009.1"/>
</dbReference>
<comment type="caution">
    <text evidence="7">The sequence shown here is derived from an EMBL/GenBank/DDBJ whole genome shotgun (WGS) entry which is preliminary data.</text>
</comment>
<dbReference type="Pfam" id="PF01315">
    <property type="entry name" value="Ald_Xan_dh_C"/>
    <property type="match status" value="1"/>
</dbReference>
<evidence type="ECO:0000256" key="4">
    <source>
        <dbReference type="ARBA" id="ARBA00023002"/>
    </source>
</evidence>
<reference evidence="7" key="1">
    <citation type="submission" date="2021-01" db="EMBL/GenBank/DDBJ databases">
        <title>Whole genome shotgun sequence of Virgisporangium aliadipatigenens NBRC 105644.</title>
        <authorList>
            <person name="Komaki H."/>
            <person name="Tamura T."/>
        </authorList>
    </citation>
    <scope>NUCLEOTIDE SEQUENCE</scope>
    <source>
        <strain evidence="7">NBRC 105644</strain>
    </source>
</reference>